<reference evidence="1" key="1">
    <citation type="submission" date="2024-11" db="EMBL/GenBank/DDBJ databases">
        <title>Sequencing of Borrelia variable plasmids from multiple Borrelia sensu lato isolates.</title>
        <authorList>
            <person name="Mongodin E.F."/>
            <person name="Rudenko N."/>
            <person name="Fraser C.M."/>
            <person name="Schutzer S."/>
            <person name="Luft B."/>
            <person name="Morgan R."/>
            <person name="Casjens S."/>
            <person name="Qiu W."/>
        </authorList>
    </citation>
    <scope>NUCLEOTIDE SEQUENCE</scope>
    <source>
        <strain evidence="1">SCGT-18</strain>
    </source>
</reference>
<protein>
    <submittedName>
        <fullName evidence="1">Erp family outer-surface lipoprotein</fullName>
    </submittedName>
</protein>
<sequence length="191" mass="21429">MDKKIKIFIIYIVFVLISSCKNHTLYDGQSNDEINHTLYDEQNSGEPKVKKIEFSKFTVKIKNKDNNSNWKDLGTLVVIKEKNGIETGLNNDNQGGGHASAFFSLKEEEVNNFVKAMTEGGIFKASLYYGYKDEQSAVNGIQNKEIITKIENIDGSKYITFLGDKINNSAGGGDKIAEYAISLEELKRNLK</sequence>
<proteinExistence type="predicted"/>
<keyword evidence="1" id="KW-0449">Lipoprotein</keyword>
<keyword evidence="1" id="KW-0614">Plasmid</keyword>
<gene>
    <name evidence="1" type="ORF">QIA18_05795</name>
</gene>
<evidence type="ECO:0000313" key="2">
    <source>
        <dbReference type="Proteomes" id="UP001304851"/>
    </source>
</evidence>
<organism evidence="1 2">
    <name type="scientific">Borreliella carolinensis</name>
    <dbReference type="NCBI Taxonomy" id="478174"/>
    <lineage>
        <taxon>Bacteria</taxon>
        <taxon>Pseudomonadati</taxon>
        <taxon>Spirochaetota</taxon>
        <taxon>Spirochaetia</taxon>
        <taxon>Spirochaetales</taxon>
        <taxon>Borreliaceae</taxon>
        <taxon>Borreliella</taxon>
    </lineage>
</organism>
<evidence type="ECO:0000313" key="1">
    <source>
        <dbReference type="EMBL" id="XPC85589.1"/>
    </source>
</evidence>
<accession>A0ACD5GKM5</accession>
<geneLocation type="plasmid" evidence="1 2">
    <name>cp32-12</name>
</geneLocation>
<name>A0ACD5GKM5_9SPIR</name>
<keyword evidence="2" id="KW-1185">Reference proteome</keyword>
<dbReference type="EMBL" id="CP179470">
    <property type="protein sequence ID" value="XPC85589.1"/>
    <property type="molecule type" value="Genomic_DNA"/>
</dbReference>
<dbReference type="Proteomes" id="UP001304851">
    <property type="component" value="Plasmid cp32-12"/>
</dbReference>